<keyword evidence="8" id="KW-0472">Membrane</keyword>
<dbReference type="SUPFAM" id="SSF48264">
    <property type="entry name" value="Cytochrome P450"/>
    <property type="match status" value="1"/>
</dbReference>
<keyword evidence="3" id="KW-0349">Heme</keyword>
<evidence type="ECO:0008006" key="11">
    <source>
        <dbReference type="Google" id="ProtNLM"/>
    </source>
</evidence>
<evidence type="ECO:0000256" key="7">
    <source>
        <dbReference type="ARBA" id="ARBA00023033"/>
    </source>
</evidence>
<evidence type="ECO:0000256" key="4">
    <source>
        <dbReference type="ARBA" id="ARBA00022723"/>
    </source>
</evidence>
<evidence type="ECO:0000313" key="9">
    <source>
        <dbReference type="EMBL" id="KAK9999296.1"/>
    </source>
</evidence>
<proteinExistence type="inferred from homology"/>
<organism evidence="9 10">
    <name type="scientific">Lithocarpus litseifolius</name>
    <dbReference type="NCBI Taxonomy" id="425828"/>
    <lineage>
        <taxon>Eukaryota</taxon>
        <taxon>Viridiplantae</taxon>
        <taxon>Streptophyta</taxon>
        <taxon>Embryophyta</taxon>
        <taxon>Tracheophyta</taxon>
        <taxon>Spermatophyta</taxon>
        <taxon>Magnoliopsida</taxon>
        <taxon>eudicotyledons</taxon>
        <taxon>Gunneridae</taxon>
        <taxon>Pentapetalae</taxon>
        <taxon>rosids</taxon>
        <taxon>fabids</taxon>
        <taxon>Fagales</taxon>
        <taxon>Fagaceae</taxon>
        <taxon>Lithocarpus</taxon>
    </lineage>
</organism>
<dbReference type="GO" id="GO:0005506">
    <property type="term" value="F:iron ion binding"/>
    <property type="evidence" value="ECO:0007669"/>
    <property type="project" value="InterPro"/>
</dbReference>
<comment type="cofactor">
    <cofactor evidence="1">
        <name>heme</name>
        <dbReference type="ChEBI" id="CHEBI:30413"/>
    </cofactor>
</comment>
<dbReference type="Proteomes" id="UP001459277">
    <property type="component" value="Unassembled WGS sequence"/>
</dbReference>
<dbReference type="InterPro" id="IPR001128">
    <property type="entry name" value="Cyt_P450"/>
</dbReference>
<accession>A0AAW2CNM5</accession>
<protein>
    <recommendedName>
        <fullName evidence="11">Cytochrome P450</fullName>
    </recommendedName>
</protein>
<evidence type="ECO:0000313" key="10">
    <source>
        <dbReference type="Proteomes" id="UP001459277"/>
    </source>
</evidence>
<keyword evidence="8" id="KW-1133">Transmembrane helix</keyword>
<keyword evidence="6" id="KW-0408">Iron</keyword>
<dbReference type="GO" id="GO:0016705">
    <property type="term" value="F:oxidoreductase activity, acting on paired donors, with incorporation or reduction of molecular oxygen"/>
    <property type="evidence" value="ECO:0007669"/>
    <property type="project" value="InterPro"/>
</dbReference>
<evidence type="ECO:0000256" key="6">
    <source>
        <dbReference type="ARBA" id="ARBA00023004"/>
    </source>
</evidence>
<keyword evidence="10" id="KW-1185">Reference proteome</keyword>
<dbReference type="InterPro" id="IPR036396">
    <property type="entry name" value="Cyt_P450_sf"/>
</dbReference>
<dbReference type="PANTHER" id="PTHR24296">
    <property type="entry name" value="CYTOCHROME P450"/>
    <property type="match status" value="1"/>
</dbReference>
<dbReference type="GO" id="GO:0020037">
    <property type="term" value="F:heme binding"/>
    <property type="evidence" value="ECO:0007669"/>
    <property type="project" value="InterPro"/>
</dbReference>
<evidence type="ECO:0000256" key="5">
    <source>
        <dbReference type="ARBA" id="ARBA00023002"/>
    </source>
</evidence>
<dbReference type="GO" id="GO:0004497">
    <property type="term" value="F:monooxygenase activity"/>
    <property type="evidence" value="ECO:0007669"/>
    <property type="project" value="UniProtKB-KW"/>
</dbReference>
<dbReference type="Gene3D" id="1.10.630.10">
    <property type="entry name" value="Cytochrome P450"/>
    <property type="match status" value="1"/>
</dbReference>
<keyword evidence="5" id="KW-0560">Oxidoreductase</keyword>
<name>A0AAW2CNM5_9ROSI</name>
<dbReference type="AlphaFoldDB" id="A0AAW2CNM5"/>
<feature type="transmembrane region" description="Helical" evidence="8">
    <location>
        <begin position="111"/>
        <end position="135"/>
    </location>
</feature>
<dbReference type="Pfam" id="PF00067">
    <property type="entry name" value="p450"/>
    <property type="match status" value="1"/>
</dbReference>
<evidence type="ECO:0000256" key="1">
    <source>
        <dbReference type="ARBA" id="ARBA00001971"/>
    </source>
</evidence>
<keyword evidence="8" id="KW-0812">Transmembrane</keyword>
<dbReference type="EMBL" id="JAZDWU010000006">
    <property type="protein sequence ID" value="KAK9999296.1"/>
    <property type="molecule type" value="Genomic_DNA"/>
</dbReference>
<keyword evidence="7" id="KW-0503">Monooxygenase</keyword>
<gene>
    <name evidence="9" type="ORF">SO802_018899</name>
</gene>
<evidence type="ECO:0000256" key="2">
    <source>
        <dbReference type="ARBA" id="ARBA00010617"/>
    </source>
</evidence>
<comment type="similarity">
    <text evidence="2">Belongs to the cytochrome P450 family.</text>
</comment>
<evidence type="ECO:0000256" key="8">
    <source>
        <dbReference type="SAM" id="Phobius"/>
    </source>
</evidence>
<evidence type="ECO:0000256" key="3">
    <source>
        <dbReference type="ARBA" id="ARBA00022617"/>
    </source>
</evidence>
<comment type="caution">
    <text evidence="9">The sequence shown here is derived from an EMBL/GenBank/DDBJ whole genome shotgun (WGS) entry which is preliminary data.</text>
</comment>
<sequence length="142" mass="16809">MYQNSPSFNFVKAFNFAMEISSLRMLSPLPIIWKNKRFLNMGSKKRYKGALKVINHYAMEVIRSKEEEQQQEGSEESLRTHDLLSRFMYSSSLNIEDFKDKEQKRKFLRDIVISFIQAGSELTSTALTWFFWLILGHPRCEQ</sequence>
<reference evidence="9 10" key="1">
    <citation type="submission" date="2024-01" db="EMBL/GenBank/DDBJ databases">
        <title>A telomere-to-telomere, gap-free genome of sweet tea (Lithocarpus litseifolius).</title>
        <authorList>
            <person name="Zhou J."/>
        </authorList>
    </citation>
    <scope>NUCLEOTIDE SEQUENCE [LARGE SCALE GENOMIC DNA]</scope>
    <source>
        <strain evidence="9">Zhou-2022a</strain>
        <tissue evidence="9">Leaf</tissue>
    </source>
</reference>
<keyword evidence="4" id="KW-0479">Metal-binding</keyword>